<keyword evidence="3" id="KW-1185">Reference proteome</keyword>
<organism evidence="2 3">
    <name type="scientific">Metamycoplasma orale</name>
    <name type="common">Mycoplasma orale</name>
    <dbReference type="NCBI Taxonomy" id="2121"/>
    <lineage>
        <taxon>Bacteria</taxon>
        <taxon>Bacillati</taxon>
        <taxon>Mycoplasmatota</taxon>
        <taxon>Mycoplasmoidales</taxon>
        <taxon>Metamycoplasmataceae</taxon>
        <taxon>Metamycoplasma</taxon>
    </lineage>
</organism>
<evidence type="ECO:0000313" key="3">
    <source>
        <dbReference type="Proteomes" id="UP000290482"/>
    </source>
</evidence>
<sequence length="837" mass="97854">MKKISFLTLSSLILGCVPTILVSCTNDYNKDHDNFIIKRNSSNKAGNFAYAYPLNYNSDLSEINLASAAKLIRLSSQNQPKIDFRDNITTIPTELWYELEHCESITIKLNKDDPGIIFNNNSIKKVIYGSAGSESDILYPTPDKGNGFYSPYLFVDSSKARSINSKNFFNALKNAYSITLKINSGSNLKNYWINNLGSSFIDNKQYPITMRDFRLGLIRSRFKNKNFRDKFIQDNPLYKNLINKELSNYDELNPYFNGEDIDDFFDFYNIDKSVLEPESLNDVNENVLEEITFKSNSNLPIDMTDFYKKILIYSNIMDALPYDYLTLKYGDDLFDYNKGFNWFYEYGKTFDKTLFCSYYYVTSNNQYETKLYRNINYQTKFTFWQNQRHLNEVIYKYNPLPIANETFGLQMFNAFKQNIVSTVDLNLLTKSQRDEIFSNYANYNISFTKTFSKNCAPSKIILNNFPKGKNLHFNNHFANLYYGLENFDENYDLKNNLNTKTILFKNLINQVINQYGIIDILNNNNEVWVSQAPVDLLINSLNKNENTNYSSLRDAIQNLNSVIDLQNGGKILFPYINKEKTINNENIFNIKEKLKAANFSNIKENLSNIIEEYFKYKIKSNIVWEIPILSDNLNSDQKEAIKVIEDIFAEIHPLLKAKVKYIDNYDLYYEYFKKDASIYKEQSLDIKQDSALFFIKEMLLNNNCESLSYIIHLVKSLQVTNEKVYKECKSLIKEIQDADLILYNMLYNKKVNDLITKEDQTKIKNILNNYFNRIQISTEQIIHLVNEINNIFSLTISFENNIDNSTYSKVIYQKFIVKPLTYNGLSYLQDVLIKGST</sequence>
<evidence type="ECO:0000313" key="2">
    <source>
        <dbReference type="EMBL" id="VEU55750.1"/>
    </source>
</evidence>
<proteinExistence type="predicted"/>
<dbReference type="RefSeq" id="WP_022936038.1">
    <property type="nucleotide sequence ID" value="NZ_LR214940.1"/>
</dbReference>
<evidence type="ECO:0000256" key="1">
    <source>
        <dbReference type="SAM" id="SignalP"/>
    </source>
</evidence>
<name>A0A448ZWX8_METOS</name>
<dbReference type="AlphaFoldDB" id="A0A448ZWX8"/>
<feature type="chain" id="PRO_5019060065" description="Lipoprotein" evidence="1">
    <location>
        <begin position="23"/>
        <end position="837"/>
    </location>
</feature>
<dbReference type="KEGG" id="mob:NCTC10112_00395"/>
<evidence type="ECO:0008006" key="4">
    <source>
        <dbReference type="Google" id="ProtNLM"/>
    </source>
</evidence>
<gene>
    <name evidence="2" type="ORF">NCTC10112_00395</name>
</gene>
<dbReference type="PROSITE" id="PS51257">
    <property type="entry name" value="PROKAR_LIPOPROTEIN"/>
    <property type="match status" value="1"/>
</dbReference>
<keyword evidence="1" id="KW-0732">Signal</keyword>
<dbReference type="OrthoDB" id="401341at2"/>
<dbReference type="NCBIfam" id="NF045850">
    <property type="entry name" value="ABC_Mplas_LP"/>
    <property type="match status" value="1"/>
</dbReference>
<accession>A0A448ZWX8</accession>
<dbReference type="EMBL" id="LR214940">
    <property type="protein sequence ID" value="VEU55750.1"/>
    <property type="molecule type" value="Genomic_DNA"/>
</dbReference>
<feature type="signal peptide" evidence="1">
    <location>
        <begin position="1"/>
        <end position="22"/>
    </location>
</feature>
<reference evidence="2 3" key="1">
    <citation type="submission" date="2019-01" db="EMBL/GenBank/DDBJ databases">
        <authorList>
            <consortium name="Pathogen Informatics"/>
        </authorList>
    </citation>
    <scope>NUCLEOTIDE SEQUENCE [LARGE SCALE GENOMIC DNA]</scope>
    <source>
        <strain evidence="2 3">NCTC10112</strain>
    </source>
</reference>
<protein>
    <recommendedName>
        <fullName evidence="4">Lipoprotein</fullName>
    </recommendedName>
</protein>
<dbReference type="Proteomes" id="UP000290482">
    <property type="component" value="Chromosome"/>
</dbReference>